<dbReference type="Gene3D" id="1.25.40.10">
    <property type="entry name" value="Tetratricopeptide repeat domain"/>
    <property type="match status" value="2"/>
</dbReference>
<protein>
    <submittedName>
        <fullName evidence="10">Tetratricopeptide repeat-containing protein</fullName>
    </submittedName>
</protein>
<dbReference type="InterPro" id="IPR019734">
    <property type="entry name" value="TPR_rpt"/>
</dbReference>
<dbReference type="RefSeq" id="WP_139376678.1">
    <property type="nucleotide sequence ID" value="NZ_FUYQ01000033.1"/>
</dbReference>
<evidence type="ECO:0000256" key="4">
    <source>
        <dbReference type="ARBA" id="ARBA00022803"/>
    </source>
</evidence>
<keyword evidence="3" id="KW-0677">Repeat</keyword>
<sequence length="607" mass="71542">MLPLSATFRLLGLSFVVLLFVGCFSCNNKPRLKRQFVLADSLMLIRPDSVLKILEGMTENDLNSEEEKIDYYLLLVEAKDKNYIKHKSDSLINYVYNAYKNREDNAMKAKVLFFKGRVYHDMEKFEDAALYYKKAETVAKKTKSYRLLGLVYNELGGVSMWLSMYDKAFDYYVDSYNMMLMVNDTATTPYAIRNLGRMRLFQHRYDESLTYYQRAFDMAQMYKKPRIQSDVLYEIALLYDQIQKKDSVLYYMRKSITYNPDIVSTDETSLAIADIYRKAGKTDSALVYIDKCIRSENIFSKTSAYRYLSEISESQHNPTKALEYYKVYSTLKDSILTRSSAEDLTEIIAKYDNERLQNEKTEILLEKTRTMRNLYLVLLISVLLGAATLTAFYIYRKKKEHQLKILRAKTSVYLKQIEANQIQIKENEKWVAEKEKLIRDTNLKLEEKEVQLYKLKQKEDETSRLKIENQKLERIREELNREIDLLAKRKEKITVINAGIESQYSLIDRLRSWKPGDSIMSETEQNQLPDLMDKECNDFATKLRIRYPALKSHDILICCLIKLRISNEYIASLTCCKYESVLTKRFRIKQRMNEKEENLESIINHIS</sequence>
<dbReference type="PANTHER" id="PTHR46630:SF1">
    <property type="entry name" value="TETRATRICOPEPTIDE REPEAT PROTEIN 29"/>
    <property type="match status" value="1"/>
</dbReference>
<dbReference type="SUPFAM" id="SSF48452">
    <property type="entry name" value="TPR-like"/>
    <property type="match status" value="1"/>
</dbReference>
<dbReference type="AlphaFoldDB" id="A0A1T5EX53"/>
<dbReference type="EMBL" id="FUYQ01000033">
    <property type="protein sequence ID" value="SKB88517.1"/>
    <property type="molecule type" value="Genomic_DNA"/>
</dbReference>
<feature type="coiled-coil region" evidence="7">
    <location>
        <begin position="431"/>
        <end position="496"/>
    </location>
</feature>
<dbReference type="Proteomes" id="UP000190852">
    <property type="component" value="Unassembled WGS sequence"/>
</dbReference>
<feature type="repeat" description="TPR" evidence="6">
    <location>
        <begin position="109"/>
        <end position="142"/>
    </location>
</feature>
<feature type="domain" description="Cullin family profile" evidence="9">
    <location>
        <begin position="343"/>
        <end position="539"/>
    </location>
</feature>
<keyword evidence="11" id="KW-1185">Reference proteome</keyword>
<gene>
    <name evidence="10" type="ORF">SAMN05660349_03196</name>
</gene>
<evidence type="ECO:0000256" key="5">
    <source>
        <dbReference type="ARBA" id="ARBA00038253"/>
    </source>
</evidence>
<dbReference type="InterPro" id="IPR051476">
    <property type="entry name" value="Bac_ResReg_Asp_Phosphatase"/>
</dbReference>
<evidence type="ECO:0000256" key="7">
    <source>
        <dbReference type="SAM" id="Coils"/>
    </source>
</evidence>
<comment type="subcellular location">
    <subcellularLocation>
        <location evidence="1">Cytoplasm</location>
    </subcellularLocation>
</comment>
<dbReference type="InterPro" id="IPR011990">
    <property type="entry name" value="TPR-like_helical_dom_sf"/>
</dbReference>
<evidence type="ECO:0000256" key="2">
    <source>
        <dbReference type="ARBA" id="ARBA00022490"/>
    </source>
</evidence>
<keyword evidence="7" id="KW-0175">Coiled coil</keyword>
<accession>A0A1T5EX53</accession>
<keyword evidence="8" id="KW-0812">Transmembrane</keyword>
<organism evidence="10 11">
    <name type="scientific">Parabacteroides chartae</name>
    <dbReference type="NCBI Taxonomy" id="1037355"/>
    <lineage>
        <taxon>Bacteria</taxon>
        <taxon>Pseudomonadati</taxon>
        <taxon>Bacteroidota</taxon>
        <taxon>Bacteroidia</taxon>
        <taxon>Bacteroidales</taxon>
        <taxon>Tannerellaceae</taxon>
        <taxon>Parabacteroides</taxon>
    </lineage>
</organism>
<keyword evidence="2" id="KW-0963">Cytoplasm</keyword>
<dbReference type="PANTHER" id="PTHR46630">
    <property type="entry name" value="TETRATRICOPEPTIDE REPEAT PROTEIN 29"/>
    <property type="match status" value="1"/>
</dbReference>
<keyword evidence="8" id="KW-0472">Membrane</keyword>
<comment type="similarity">
    <text evidence="5">Belongs to the Rap family.</text>
</comment>
<evidence type="ECO:0000256" key="3">
    <source>
        <dbReference type="ARBA" id="ARBA00022737"/>
    </source>
</evidence>
<keyword evidence="8" id="KW-1133">Transmembrane helix</keyword>
<evidence type="ECO:0000313" key="11">
    <source>
        <dbReference type="Proteomes" id="UP000190852"/>
    </source>
</evidence>
<dbReference type="GO" id="GO:0005737">
    <property type="term" value="C:cytoplasm"/>
    <property type="evidence" value="ECO:0007669"/>
    <property type="project" value="UniProtKB-SubCell"/>
</dbReference>
<evidence type="ECO:0000313" key="10">
    <source>
        <dbReference type="EMBL" id="SKB88517.1"/>
    </source>
</evidence>
<dbReference type="Pfam" id="PF13424">
    <property type="entry name" value="TPR_12"/>
    <property type="match status" value="1"/>
</dbReference>
<feature type="transmembrane region" description="Helical" evidence="8">
    <location>
        <begin position="374"/>
        <end position="395"/>
    </location>
</feature>
<evidence type="ECO:0000256" key="6">
    <source>
        <dbReference type="PROSITE-ProRule" id="PRU00339"/>
    </source>
</evidence>
<evidence type="ECO:0000259" key="9">
    <source>
        <dbReference type="PROSITE" id="PS50069"/>
    </source>
</evidence>
<name>A0A1T5EX53_9BACT</name>
<proteinExistence type="inferred from homology"/>
<evidence type="ECO:0000256" key="8">
    <source>
        <dbReference type="SAM" id="Phobius"/>
    </source>
</evidence>
<evidence type="ECO:0000256" key="1">
    <source>
        <dbReference type="ARBA" id="ARBA00004496"/>
    </source>
</evidence>
<dbReference type="Pfam" id="PF13181">
    <property type="entry name" value="TPR_8"/>
    <property type="match status" value="1"/>
</dbReference>
<dbReference type="PROSITE" id="PS50069">
    <property type="entry name" value="CULLIN_2"/>
    <property type="match status" value="1"/>
</dbReference>
<dbReference type="InterPro" id="IPR016158">
    <property type="entry name" value="Cullin_homology"/>
</dbReference>
<dbReference type="SMART" id="SM00028">
    <property type="entry name" value="TPR"/>
    <property type="match status" value="4"/>
</dbReference>
<reference evidence="11" key="1">
    <citation type="submission" date="2017-02" db="EMBL/GenBank/DDBJ databases">
        <authorList>
            <person name="Varghese N."/>
            <person name="Submissions S."/>
        </authorList>
    </citation>
    <scope>NUCLEOTIDE SEQUENCE [LARGE SCALE GENOMIC DNA]</scope>
    <source>
        <strain evidence="11">DSM 24967</strain>
    </source>
</reference>
<keyword evidence="4 6" id="KW-0802">TPR repeat</keyword>
<dbReference type="PROSITE" id="PS50005">
    <property type="entry name" value="TPR"/>
    <property type="match status" value="1"/>
</dbReference>